<dbReference type="Proteomes" id="UP001629260">
    <property type="component" value="Unassembled WGS sequence"/>
</dbReference>
<gene>
    <name evidence="3" type="ORF">ABS764_12615</name>
</gene>
<evidence type="ECO:0000313" key="3">
    <source>
        <dbReference type="EMBL" id="MFL9831692.1"/>
    </source>
</evidence>
<dbReference type="Pfam" id="PF03795">
    <property type="entry name" value="YCII"/>
    <property type="match status" value="1"/>
</dbReference>
<reference evidence="3 4" key="1">
    <citation type="submission" date="2024-06" db="EMBL/GenBank/DDBJ databases">
        <authorList>
            <person name="Kaempfer P."/>
            <person name="Viver T."/>
        </authorList>
    </citation>
    <scope>NUCLEOTIDE SEQUENCE [LARGE SCALE GENOMIC DNA]</scope>
    <source>
        <strain evidence="3 4">ST-87</strain>
    </source>
</reference>
<proteinExistence type="inferred from homology"/>
<dbReference type="RefSeq" id="WP_408082161.1">
    <property type="nucleotide sequence ID" value="NZ_JBELQA010000007.1"/>
</dbReference>
<comment type="caution">
    <text evidence="3">The sequence shown here is derived from an EMBL/GenBank/DDBJ whole genome shotgun (WGS) entry which is preliminary data.</text>
</comment>
<evidence type="ECO:0000313" key="4">
    <source>
        <dbReference type="Proteomes" id="UP001629260"/>
    </source>
</evidence>
<protein>
    <submittedName>
        <fullName evidence="3">YciI family protein</fullName>
    </submittedName>
</protein>
<dbReference type="EMBL" id="JBELQA010000007">
    <property type="protein sequence ID" value="MFL9831692.1"/>
    <property type="molecule type" value="Genomic_DNA"/>
</dbReference>
<accession>A0ABW8XW37</accession>
<dbReference type="SUPFAM" id="SSF54909">
    <property type="entry name" value="Dimeric alpha+beta barrel"/>
    <property type="match status" value="1"/>
</dbReference>
<sequence length="100" mass="11166">MNKEVQPSPDELQKHLQHWQEWFGTLKEQDQLAAPLKRWDREGVIVNTKGTTNGPYVEVKESIGGMLLIKANDYEEAAKIAAGCPILEFGGNVEIRMAAS</sequence>
<dbReference type="Gene3D" id="3.30.70.1060">
    <property type="entry name" value="Dimeric alpha+beta barrel"/>
    <property type="match status" value="1"/>
</dbReference>
<evidence type="ECO:0000259" key="2">
    <source>
        <dbReference type="Pfam" id="PF03795"/>
    </source>
</evidence>
<dbReference type="InterPro" id="IPR005545">
    <property type="entry name" value="YCII"/>
</dbReference>
<evidence type="ECO:0000256" key="1">
    <source>
        <dbReference type="ARBA" id="ARBA00007689"/>
    </source>
</evidence>
<feature type="domain" description="YCII-related" evidence="2">
    <location>
        <begin position="10"/>
        <end position="91"/>
    </location>
</feature>
<name>A0ABW8XW37_9FLAO</name>
<comment type="similarity">
    <text evidence="1">Belongs to the YciI family.</text>
</comment>
<organism evidence="3 4">
    <name type="scientific">Flavobacterium plantiphilum</name>
    <dbReference type="NCBI Taxonomy" id="3163297"/>
    <lineage>
        <taxon>Bacteria</taxon>
        <taxon>Pseudomonadati</taxon>
        <taxon>Bacteroidota</taxon>
        <taxon>Flavobacteriia</taxon>
        <taxon>Flavobacteriales</taxon>
        <taxon>Flavobacteriaceae</taxon>
        <taxon>Flavobacterium</taxon>
    </lineage>
</organism>
<dbReference type="InterPro" id="IPR011008">
    <property type="entry name" value="Dimeric_a/b-barrel"/>
</dbReference>
<keyword evidence="4" id="KW-1185">Reference proteome</keyword>